<accession>A0A0R2CJ86</accession>
<comment type="caution">
    <text evidence="1">The sequence shown here is derived from an EMBL/GenBank/DDBJ whole genome shotgun (WGS) entry which is preliminary data.</text>
</comment>
<dbReference type="Proteomes" id="UP000051586">
    <property type="component" value="Unassembled WGS sequence"/>
</dbReference>
<dbReference type="PATRIC" id="fig|1423745.4.peg.858"/>
<dbReference type="SUPFAM" id="SSF158504">
    <property type="entry name" value="BH2638-like"/>
    <property type="match status" value="1"/>
</dbReference>
<dbReference type="Gene3D" id="1.10.220.80">
    <property type="entry name" value="BH2638-like"/>
    <property type="match status" value="1"/>
</dbReference>
<protein>
    <submittedName>
        <fullName evidence="1">Uncharacterized protein</fullName>
    </submittedName>
</protein>
<gene>
    <name evidence="1" type="ORF">FC87_GL000809</name>
</gene>
<proteinExistence type="predicted"/>
<evidence type="ECO:0000313" key="1">
    <source>
        <dbReference type="EMBL" id="KRM91672.1"/>
    </source>
</evidence>
<dbReference type="Pfam" id="PF05256">
    <property type="entry name" value="UPF0223"/>
    <property type="match status" value="1"/>
</dbReference>
<name>A0A0R2CJ86_9LACO</name>
<dbReference type="EMBL" id="AYZI01000004">
    <property type="protein sequence ID" value="KRM91672.1"/>
    <property type="molecule type" value="Genomic_DNA"/>
</dbReference>
<dbReference type="InterPro" id="IPR007920">
    <property type="entry name" value="UPF0223"/>
</dbReference>
<evidence type="ECO:0000313" key="2">
    <source>
        <dbReference type="Proteomes" id="UP000051586"/>
    </source>
</evidence>
<organism evidence="1 2">
    <name type="scientific">Fructilactobacillus florum DSM 22689 = JCM 16035</name>
    <dbReference type="NCBI Taxonomy" id="1423745"/>
    <lineage>
        <taxon>Bacteria</taxon>
        <taxon>Bacillati</taxon>
        <taxon>Bacillota</taxon>
        <taxon>Bacilli</taxon>
        <taxon>Lactobacillales</taxon>
        <taxon>Lactobacillaceae</taxon>
        <taxon>Fructilactobacillus</taxon>
    </lineage>
</organism>
<dbReference type="InterPro" id="IPR023324">
    <property type="entry name" value="BH2638-like_sf"/>
</dbReference>
<sequence>MEVLEFFRNIERAYQDPRGVQREQLLQSYRNFQKINPAPADQHQLQRSFEARSGLDGFHLIKRARDCPELNWIKAK</sequence>
<reference evidence="1 2" key="1">
    <citation type="journal article" date="2015" name="Genome Announc.">
        <title>Expanding the biotechnology potential of lactobacilli through comparative genomics of 213 strains and associated genera.</title>
        <authorList>
            <person name="Sun Z."/>
            <person name="Harris H.M."/>
            <person name="McCann A."/>
            <person name="Guo C."/>
            <person name="Argimon S."/>
            <person name="Zhang W."/>
            <person name="Yang X."/>
            <person name="Jeffery I.B."/>
            <person name="Cooney J.C."/>
            <person name="Kagawa T.F."/>
            <person name="Liu W."/>
            <person name="Song Y."/>
            <person name="Salvetti E."/>
            <person name="Wrobel A."/>
            <person name="Rasinkangas P."/>
            <person name="Parkhill J."/>
            <person name="Rea M.C."/>
            <person name="O'Sullivan O."/>
            <person name="Ritari J."/>
            <person name="Douillard F.P."/>
            <person name="Paul Ross R."/>
            <person name="Yang R."/>
            <person name="Briner A.E."/>
            <person name="Felis G.E."/>
            <person name="de Vos W.M."/>
            <person name="Barrangou R."/>
            <person name="Klaenhammer T.R."/>
            <person name="Caufield P.W."/>
            <person name="Cui Y."/>
            <person name="Zhang H."/>
            <person name="O'Toole P.W."/>
        </authorList>
    </citation>
    <scope>NUCLEOTIDE SEQUENCE [LARGE SCALE GENOMIC DNA]</scope>
    <source>
        <strain evidence="1 2">DSM 22689</strain>
    </source>
</reference>
<dbReference type="AlphaFoldDB" id="A0A0R2CJ86"/>